<gene>
    <name evidence="8" type="ORF">JTE90_019705</name>
</gene>
<feature type="compositionally biased region" description="Low complexity" evidence="5">
    <location>
        <begin position="56"/>
        <end position="75"/>
    </location>
</feature>
<dbReference type="Pfam" id="PF00134">
    <property type="entry name" value="Cyclin_N"/>
    <property type="match status" value="1"/>
</dbReference>
<dbReference type="PANTHER" id="PTHR10177">
    <property type="entry name" value="CYCLINS"/>
    <property type="match status" value="1"/>
</dbReference>
<organism evidence="8 9">
    <name type="scientific">Oedothorax gibbosus</name>
    <dbReference type="NCBI Taxonomy" id="931172"/>
    <lineage>
        <taxon>Eukaryota</taxon>
        <taxon>Metazoa</taxon>
        <taxon>Ecdysozoa</taxon>
        <taxon>Arthropoda</taxon>
        <taxon>Chelicerata</taxon>
        <taxon>Arachnida</taxon>
        <taxon>Araneae</taxon>
        <taxon>Araneomorphae</taxon>
        <taxon>Entelegynae</taxon>
        <taxon>Araneoidea</taxon>
        <taxon>Linyphiidae</taxon>
        <taxon>Erigoninae</taxon>
        <taxon>Oedothorax</taxon>
    </lineage>
</organism>
<dbReference type="InterPro" id="IPR046965">
    <property type="entry name" value="Cyclin_A/B-like"/>
</dbReference>
<dbReference type="CDD" id="cd20508">
    <property type="entry name" value="CYCLIN_CCNB3_rpt1"/>
    <property type="match status" value="1"/>
</dbReference>
<accession>A0AAV6U4Q5</accession>
<dbReference type="InterPro" id="IPR013763">
    <property type="entry name" value="Cyclin-like_dom"/>
</dbReference>
<evidence type="ECO:0000256" key="4">
    <source>
        <dbReference type="RuleBase" id="RU000383"/>
    </source>
</evidence>
<keyword evidence="3" id="KW-0131">Cell cycle</keyword>
<feature type="compositionally biased region" description="Basic and acidic residues" evidence="5">
    <location>
        <begin position="84"/>
        <end position="99"/>
    </location>
</feature>
<evidence type="ECO:0000256" key="3">
    <source>
        <dbReference type="ARBA" id="ARBA00023306"/>
    </source>
</evidence>
<evidence type="ECO:0000259" key="6">
    <source>
        <dbReference type="SMART" id="SM00385"/>
    </source>
</evidence>
<dbReference type="PIRSF" id="PIRSF001771">
    <property type="entry name" value="Cyclin_A_B_D_E"/>
    <property type="match status" value="1"/>
</dbReference>
<feature type="region of interest" description="Disordered" evidence="5">
    <location>
        <begin position="55"/>
        <end position="108"/>
    </location>
</feature>
<dbReference type="GO" id="GO:0016538">
    <property type="term" value="F:cyclin-dependent protein serine/threonine kinase regulator activity"/>
    <property type="evidence" value="ECO:0007669"/>
    <property type="project" value="InterPro"/>
</dbReference>
<dbReference type="EMBL" id="JAFNEN010000682">
    <property type="protein sequence ID" value="KAG8178599.1"/>
    <property type="molecule type" value="Genomic_DNA"/>
</dbReference>
<sequence>MESIANSLRSAKLLQENSHKLVSKDASKRLGDALPDTRVSKRTLGDITNRTFVTSNANKGKQAKTTTKAGVKTKASQVSQSVSENEKPITRETRAKSESAKSSSGSESSMYLTAMEINDSAIEMDVSNIKELDVIQKDEVVKPVLPKGVEDYDATCTEDIYSVAEYVSHIFKYYREREKLFVVKKYLDHQPDITRSMRSILVDWMVEVQESFELNHETLYLAVKLVDFYLMSQTSVKKAKLQLVGATAVFIAAKFDERMPPLVDDFLFICDDSYTRQELLDTEVKILRTVNFDLGIPLSYRFLRRYARCSRISMEMLTLARFILETSLMDYDQIEVADSKIAAASLLLALRMKNQTWSPTLEYYTGYREAELEDVLFSLNQNISGPPNKHLQTIRTKYSHPIFFEVAKVPALKLPKREVKINVL</sequence>
<reference evidence="8 9" key="1">
    <citation type="journal article" date="2022" name="Nat. Ecol. Evol.">
        <title>A masculinizing supergene underlies an exaggerated male reproductive morph in a spider.</title>
        <authorList>
            <person name="Hendrickx F."/>
            <person name="De Corte Z."/>
            <person name="Sonet G."/>
            <person name="Van Belleghem S.M."/>
            <person name="Kostlbacher S."/>
            <person name="Vangestel C."/>
        </authorList>
    </citation>
    <scope>NUCLEOTIDE SEQUENCE [LARGE SCALE GENOMIC DNA]</scope>
    <source>
        <strain evidence="8">W744_W776</strain>
    </source>
</reference>
<dbReference type="Pfam" id="PF02984">
    <property type="entry name" value="Cyclin_C"/>
    <property type="match status" value="1"/>
</dbReference>
<dbReference type="AlphaFoldDB" id="A0AAV6U4Q5"/>
<dbReference type="FunFam" id="1.10.472.10:FF:000001">
    <property type="entry name" value="G2/mitotic-specific cyclin"/>
    <property type="match status" value="1"/>
</dbReference>
<dbReference type="Proteomes" id="UP000827092">
    <property type="component" value="Unassembled WGS sequence"/>
</dbReference>
<dbReference type="GO" id="GO:0044772">
    <property type="term" value="P:mitotic cell cycle phase transition"/>
    <property type="evidence" value="ECO:0007669"/>
    <property type="project" value="InterPro"/>
</dbReference>
<evidence type="ECO:0000313" key="9">
    <source>
        <dbReference type="Proteomes" id="UP000827092"/>
    </source>
</evidence>
<comment type="similarity">
    <text evidence="4">Belongs to the cyclin family.</text>
</comment>
<feature type="domain" description="Cyclin C-terminal" evidence="7">
    <location>
        <begin position="297"/>
        <end position="412"/>
    </location>
</feature>
<keyword evidence="9" id="KW-1185">Reference proteome</keyword>
<dbReference type="InterPro" id="IPR004367">
    <property type="entry name" value="Cyclin_C-dom"/>
</dbReference>
<feature type="domain" description="Cyclin-like" evidence="6">
    <location>
        <begin position="203"/>
        <end position="288"/>
    </location>
</feature>
<evidence type="ECO:0000256" key="5">
    <source>
        <dbReference type="SAM" id="MobiDB-lite"/>
    </source>
</evidence>
<evidence type="ECO:0000313" key="8">
    <source>
        <dbReference type="EMBL" id="KAG8178599.1"/>
    </source>
</evidence>
<evidence type="ECO:0000256" key="2">
    <source>
        <dbReference type="ARBA" id="ARBA00023127"/>
    </source>
</evidence>
<dbReference type="SUPFAM" id="SSF47954">
    <property type="entry name" value="Cyclin-like"/>
    <property type="match status" value="2"/>
</dbReference>
<comment type="caution">
    <text evidence="8">The sequence shown here is derived from an EMBL/GenBank/DDBJ whole genome shotgun (WGS) entry which is preliminary data.</text>
</comment>
<dbReference type="Gene3D" id="1.10.472.10">
    <property type="entry name" value="Cyclin-like"/>
    <property type="match status" value="2"/>
</dbReference>
<proteinExistence type="inferred from homology"/>
<dbReference type="GO" id="GO:0051301">
    <property type="term" value="P:cell division"/>
    <property type="evidence" value="ECO:0007669"/>
    <property type="project" value="UniProtKB-KW"/>
</dbReference>
<protein>
    <recommendedName>
        <fullName evidence="10">G2/mitotic-specific cyclin-B3</fullName>
    </recommendedName>
</protein>
<dbReference type="InterPro" id="IPR036915">
    <property type="entry name" value="Cyclin-like_sf"/>
</dbReference>
<dbReference type="SMART" id="SM00385">
    <property type="entry name" value="CYCLIN"/>
    <property type="match status" value="2"/>
</dbReference>
<keyword evidence="2 4" id="KW-0195">Cyclin</keyword>
<evidence type="ECO:0008006" key="10">
    <source>
        <dbReference type="Google" id="ProtNLM"/>
    </source>
</evidence>
<evidence type="ECO:0000256" key="1">
    <source>
        <dbReference type="ARBA" id="ARBA00022618"/>
    </source>
</evidence>
<name>A0AAV6U4Q5_9ARAC</name>
<dbReference type="InterPro" id="IPR006671">
    <property type="entry name" value="Cyclin_N"/>
</dbReference>
<dbReference type="InterPro" id="IPR039361">
    <property type="entry name" value="Cyclin"/>
</dbReference>
<keyword evidence="1" id="KW-0132">Cell division</keyword>
<evidence type="ECO:0000259" key="7">
    <source>
        <dbReference type="SMART" id="SM01332"/>
    </source>
</evidence>
<feature type="domain" description="Cyclin-like" evidence="6">
    <location>
        <begin position="301"/>
        <end position="381"/>
    </location>
</feature>
<dbReference type="SMART" id="SM01332">
    <property type="entry name" value="Cyclin_C"/>
    <property type="match status" value="1"/>
</dbReference>